<evidence type="ECO:0000313" key="2">
    <source>
        <dbReference type="EMBL" id="CAB1428126.1"/>
    </source>
</evidence>
<gene>
    <name evidence="2" type="ORF">PLEPLA_LOCUS16091</name>
</gene>
<name>A0A9N7UD69_PLEPL</name>
<dbReference type="Proteomes" id="UP001153269">
    <property type="component" value="Unassembled WGS sequence"/>
</dbReference>
<sequence length="190" mass="21140">MKQPCPARGRSSESRLHQTWVSVSVDELDPDRDASTRLLPPRPKTELLSSSSSILTVTLPRFTSGNHGGKGGDAPPHQPVLTPAVLHHDSGSDTFNRAACMQGHPTSVCRRRERRMLQQPHAYGRGVWLGCQLGLQQLSITFFNRPFDSSLESRPRCVISPQRPQQRCTAPCVCVHRAPVCHISCFAWRL</sequence>
<proteinExistence type="predicted"/>
<reference evidence="2" key="1">
    <citation type="submission" date="2020-03" db="EMBL/GenBank/DDBJ databases">
        <authorList>
            <person name="Weist P."/>
        </authorList>
    </citation>
    <scope>NUCLEOTIDE SEQUENCE</scope>
</reference>
<evidence type="ECO:0000256" key="1">
    <source>
        <dbReference type="SAM" id="MobiDB-lite"/>
    </source>
</evidence>
<feature type="region of interest" description="Disordered" evidence="1">
    <location>
        <begin position="31"/>
        <end position="50"/>
    </location>
</feature>
<keyword evidence="3" id="KW-1185">Reference proteome</keyword>
<protein>
    <submittedName>
        <fullName evidence="2">Uncharacterized protein</fullName>
    </submittedName>
</protein>
<organism evidence="2 3">
    <name type="scientific">Pleuronectes platessa</name>
    <name type="common">European plaice</name>
    <dbReference type="NCBI Taxonomy" id="8262"/>
    <lineage>
        <taxon>Eukaryota</taxon>
        <taxon>Metazoa</taxon>
        <taxon>Chordata</taxon>
        <taxon>Craniata</taxon>
        <taxon>Vertebrata</taxon>
        <taxon>Euteleostomi</taxon>
        <taxon>Actinopterygii</taxon>
        <taxon>Neopterygii</taxon>
        <taxon>Teleostei</taxon>
        <taxon>Neoteleostei</taxon>
        <taxon>Acanthomorphata</taxon>
        <taxon>Carangaria</taxon>
        <taxon>Pleuronectiformes</taxon>
        <taxon>Pleuronectoidei</taxon>
        <taxon>Pleuronectidae</taxon>
        <taxon>Pleuronectes</taxon>
    </lineage>
</organism>
<evidence type="ECO:0000313" key="3">
    <source>
        <dbReference type="Proteomes" id="UP001153269"/>
    </source>
</evidence>
<dbReference type="EMBL" id="CADEAL010001024">
    <property type="protein sequence ID" value="CAB1428126.1"/>
    <property type="molecule type" value="Genomic_DNA"/>
</dbReference>
<dbReference type="AlphaFoldDB" id="A0A9N7UD69"/>
<comment type="caution">
    <text evidence="2">The sequence shown here is derived from an EMBL/GenBank/DDBJ whole genome shotgun (WGS) entry which is preliminary data.</text>
</comment>
<accession>A0A9N7UD69</accession>